<dbReference type="PANTHER" id="PTHR11122:SF13">
    <property type="entry name" value="GLUCOSE-6-PHOSPHATE 1-EPIMERASE"/>
    <property type="match status" value="1"/>
</dbReference>
<dbReference type="PhylomeDB" id="A0A0G4ESQ6"/>
<dbReference type="Pfam" id="PF01263">
    <property type="entry name" value="Aldose_epim"/>
    <property type="match status" value="1"/>
</dbReference>
<comment type="similarity">
    <text evidence="2 5">Belongs to the glucose-6-phosphate 1-epimerase family.</text>
</comment>
<protein>
    <recommendedName>
        <fullName evidence="3 5">glucose-6-phosphate 1-epimerase</fullName>
        <ecNumber evidence="3 5">5.1.3.15</ecNumber>
    </recommendedName>
</protein>
<dbReference type="GO" id="GO:0005737">
    <property type="term" value="C:cytoplasm"/>
    <property type="evidence" value="ECO:0007669"/>
    <property type="project" value="TreeGrafter"/>
</dbReference>
<evidence type="ECO:0000313" key="7">
    <source>
        <dbReference type="EMBL" id="CEM01173.1"/>
    </source>
</evidence>
<dbReference type="STRING" id="1169540.A0A0G4ESQ6"/>
<dbReference type="InterPro" id="IPR025532">
    <property type="entry name" value="G6P_1-epimerase"/>
</dbReference>
<evidence type="ECO:0000313" key="8">
    <source>
        <dbReference type="Proteomes" id="UP000041254"/>
    </source>
</evidence>
<dbReference type="SUPFAM" id="SSF74650">
    <property type="entry name" value="Galactose mutarotase-like"/>
    <property type="match status" value="1"/>
</dbReference>
<dbReference type="Proteomes" id="UP000041254">
    <property type="component" value="Unassembled WGS sequence"/>
</dbReference>
<feature type="active site" evidence="6">
    <location>
        <position position="156"/>
    </location>
</feature>
<dbReference type="InterPro" id="IPR011013">
    <property type="entry name" value="Gal_mutarotase_sf_dom"/>
</dbReference>
<dbReference type="PANTHER" id="PTHR11122">
    <property type="entry name" value="APOSPORY-ASSOCIATED PROTEIN C-RELATED"/>
    <property type="match status" value="1"/>
</dbReference>
<evidence type="ECO:0000256" key="6">
    <source>
        <dbReference type="PIRSR" id="PIRSR016020-1"/>
    </source>
</evidence>
<dbReference type="InterPro" id="IPR014718">
    <property type="entry name" value="GH-type_carb-bd"/>
</dbReference>
<dbReference type="InParanoid" id="A0A0G4ESQ6"/>
<evidence type="ECO:0000256" key="2">
    <source>
        <dbReference type="ARBA" id="ARBA00005866"/>
    </source>
</evidence>
<dbReference type="CDD" id="cd09020">
    <property type="entry name" value="D-hex-6-P-epi_like"/>
    <property type="match status" value="1"/>
</dbReference>
<dbReference type="EMBL" id="CDMY01000305">
    <property type="protein sequence ID" value="CEM01173.1"/>
    <property type="molecule type" value="Genomic_DNA"/>
</dbReference>
<dbReference type="EC" id="5.1.3.15" evidence="3 5"/>
<gene>
    <name evidence="7" type="ORF">Vbra_13061</name>
</gene>
<organism evidence="7 8">
    <name type="scientific">Vitrella brassicaformis (strain CCMP3155)</name>
    <dbReference type="NCBI Taxonomy" id="1169540"/>
    <lineage>
        <taxon>Eukaryota</taxon>
        <taxon>Sar</taxon>
        <taxon>Alveolata</taxon>
        <taxon>Colpodellida</taxon>
        <taxon>Vitrellaceae</taxon>
        <taxon>Vitrella</taxon>
    </lineage>
</organism>
<dbReference type="Gene3D" id="2.70.98.10">
    <property type="match status" value="1"/>
</dbReference>
<proteinExistence type="inferred from homology"/>
<reference evidence="7 8" key="1">
    <citation type="submission" date="2014-11" db="EMBL/GenBank/DDBJ databases">
        <authorList>
            <person name="Zhu J."/>
            <person name="Qi W."/>
            <person name="Song R."/>
        </authorList>
    </citation>
    <scope>NUCLEOTIDE SEQUENCE [LARGE SCALE GENOMIC DNA]</scope>
</reference>
<keyword evidence="4 5" id="KW-0413">Isomerase</keyword>
<feature type="active site" evidence="6">
    <location>
        <position position="261"/>
    </location>
</feature>
<comment type="catalytic activity">
    <reaction evidence="1">
        <text>alpha-D-glucose 6-phosphate = beta-D-glucose 6-phosphate</text>
        <dbReference type="Rhea" id="RHEA:16249"/>
        <dbReference type="ChEBI" id="CHEBI:58225"/>
        <dbReference type="ChEBI" id="CHEBI:58247"/>
        <dbReference type="EC" id="5.1.3.15"/>
    </reaction>
</comment>
<name>A0A0G4ESQ6_VITBC</name>
<evidence type="ECO:0000256" key="1">
    <source>
        <dbReference type="ARBA" id="ARBA00001096"/>
    </source>
</evidence>
<accession>A0A0G4ESQ6</accession>
<dbReference type="VEuPathDB" id="CryptoDB:Vbra_13061"/>
<evidence type="ECO:0000256" key="4">
    <source>
        <dbReference type="ARBA" id="ARBA00023235"/>
    </source>
</evidence>
<sequence length="288" mass="32129">MAEYTLDDKGSIAFRITNGVTGSVCKVAQLGATVVSWRGKGGDERLFVSTKSEFTKGKAVRGGIPICWPQFSSYGDFPKHGIARNNLWIMRDVETDASGGSVTATFMLMDDPEVAKHVQGITLEYRVTLDGEDRLITELVARGHRDTPLKTTVCLHTYFAVGDIMQTSVVGLKGAAFSDQVAKEEAEQESEELTFGFECDRIYHNNATETLEIRDAKNKRKFLVSKSPELSDWVVWNLWKEKALQMADMDDDGYSKYVCVEPTRYSQPAVIEAGGEFRCRQTIQVLPM</sequence>
<dbReference type="GO" id="GO:0047938">
    <property type="term" value="F:glucose-6-phosphate 1-epimerase activity"/>
    <property type="evidence" value="ECO:0007669"/>
    <property type="project" value="UniProtKB-UniRule"/>
</dbReference>
<dbReference type="GO" id="GO:0030246">
    <property type="term" value="F:carbohydrate binding"/>
    <property type="evidence" value="ECO:0007669"/>
    <property type="project" value="UniProtKB-UniRule"/>
</dbReference>
<keyword evidence="8" id="KW-1185">Reference proteome</keyword>
<evidence type="ECO:0000256" key="3">
    <source>
        <dbReference type="ARBA" id="ARBA00012083"/>
    </source>
</evidence>
<dbReference type="GO" id="GO:0005975">
    <property type="term" value="P:carbohydrate metabolic process"/>
    <property type="evidence" value="ECO:0007669"/>
    <property type="project" value="InterPro"/>
</dbReference>
<dbReference type="InterPro" id="IPR008183">
    <property type="entry name" value="Aldose_1/G6P_1-epimerase"/>
</dbReference>
<dbReference type="OrthoDB" id="10257259at2759"/>
<evidence type="ECO:0000256" key="5">
    <source>
        <dbReference type="PIRNR" id="PIRNR016020"/>
    </source>
</evidence>
<dbReference type="PIRSF" id="PIRSF016020">
    <property type="entry name" value="PHexose_mutarotase"/>
    <property type="match status" value="1"/>
</dbReference>
<dbReference type="AlphaFoldDB" id="A0A0G4ESQ6"/>